<evidence type="ECO:0000313" key="1">
    <source>
        <dbReference type="EMBL" id="KAH7999043.1"/>
    </source>
</evidence>
<dbReference type="EMBL" id="CM037618">
    <property type="protein sequence ID" value="KAH7999043.1"/>
    <property type="molecule type" value="Genomic_DNA"/>
</dbReference>
<name>A0ACB8F122_9SAUR</name>
<reference evidence="1" key="1">
    <citation type="submission" date="2021-08" db="EMBL/GenBank/DDBJ databases">
        <title>The first chromosome-level gecko genome reveals the dynamic sex chromosomes of Neotropical dwarf geckos (Sphaerodactylidae: Sphaerodactylus).</title>
        <authorList>
            <person name="Pinto B.J."/>
            <person name="Keating S.E."/>
            <person name="Gamble T."/>
        </authorList>
    </citation>
    <scope>NUCLEOTIDE SEQUENCE</scope>
    <source>
        <strain evidence="1">TG3544</strain>
    </source>
</reference>
<evidence type="ECO:0000313" key="2">
    <source>
        <dbReference type="Proteomes" id="UP000827872"/>
    </source>
</evidence>
<sequence length="479" mass="53226">MTDPGLLSASSSSLPSTLPTDFPDAQLGLVRGRDLCLHYAATDNGKLILHHYNLTGRMDGRRPQEDNMATLKVIFLVAGCLIVMVNLLVLTAIVRKLQDRRWVYSCIASITLSDLVTGVAYIVNLCLSGSRTFRLSPTMWFLREGVLFVALAASTFSLLVTAIERYSTMVRSIAETESRKKARLRRLLIFCWVLAIVMGLLPLLGWNCACDLPRCSSLLPLYSRNYILTSVVMFIVILVGIVALYVSIYRQVQRSALQVTSRCGRKKSLQLLTTVLIILFAFLVCWIPLFILLLIDFFSETGSWKLHKHLDWALTLAVANSLVNPIIYAFRSQEVRRAVMNLLFCCCPGECLSVADIPSGSSTGTESLKRQESLRNCKALDTRRAREPLSSNSSVMSTLPPDDASEQTKGEESHIHCPESQEERLNKNGKGSVNWNLDCSGPQQDFTVHLKKAKNVSGTSRQIDIHELCLAGYSASQAK</sequence>
<organism evidence="1 2">
    <name type="scientific">Sphaerodactylus townsendi</name>
    <dbReference type="NCBI Taxonomy" id="933632"/>
    <lineage>
        <taxon>Eukaryota</taxon>
        <taxon>Metazoa</taxon>
        <taxon>Chordata</taxon>
        <taxon>Craniata</taxon>
        <taxon>Vertebrata</taxon>
        <taxon>Euteleostomi</taxon>
        <taxon>Lepidosauria</taxon>
        <taxon>Squamata</taxon>
        <taxon>Bifurcata</taxon>
        <taxon>Gekkota</taxon>
        <taxon>Sphaerodactylidae</taxon>
        <taxon>Sphaerodactylus</taxon>
    </lineage>
</organism>
<proteinExistence type="predicted"/>
<gene>
    <name evidence="1" type="ORF">K3G42_004332</name>
</gene>
<comment type="caution">
    <text evidence="1">The sequence shown here is derived from an EMBL/GenBank/DDBJ whole genome shotgun (WGS) entry which is preliminary data.</text>
</comment>
<protein>
    <submittedName>
        <fullName evidence="1">Uncharacterized protein</fullName>
    </submittedName>
</protein>
<accession>A0ACB8F122</accession>
<keyword evidence="2" id="KW-1185">Reference proteome</keyword>
<dbReference type="Proteomes" id="UP000827872">
    <property type="component" value="Linkage Group LG05"/>
</dbReference>